<evidence type="ECO:0000256" key="4">
    <source>
        <dbReference type="ARBA" id="ARBA00023002"/>
    </source>
</evidence>
<evidence type="ECO:0000256" key="3">
    <source>
        <dbReference type="ARBA" id="ARBA00022723"/>
    </source>
</evidence>
<keyword evidence="5 7" id="KW-0408">Iron</keyword>
<dbReference type="InterPro" id="IPR017972">
    <property type="entry name" value="Cyt_P450_CS"/>
</dbReference>
<dbReference type="FunFam" id="1.10.630.10:FF:000018">
    <property type="entry name" value="Cytochrome P450 monooxygenase"/>
    <property type="match status" value="1"/>
</dbReference>
<comment type="similarity">
    <text evidence="1 7">Belongs to the cytochrome P450 family.</text>
</comment>
<keyword evidence="3 7" id="KW-0479">Metal-binding</keyword>
<dbReference type="RefSeq" id="WP_015442623.1">
    <property type="nucleotide sequence ID" value="NC_020520.1"/>
</dbReference>
<reference evidence="8 9" key="1">
    <citation type="journal article" date="2013" name="Int. J. Syst. Evol. Microbiol.">
        <title>Ilumatobacter nonamiense sp. nov. and Ilumatobacter coccineum sp. nov., isolated from seashore sand.</title>
        <authorList>
            <person name="Matsumoto A."/>
            <person name="Kasai H."/>
            <person name="Matsuo Y."/>
            <person name="Shizuri Y."/>
            <person name="Ichikawa N."/>
            <person name="Fujita N."/>
            <person name="Omura S."/>
            <person name="Takahashi Y."/>
        </authorList>
    </citation>
    <scope>NUCLEOTIDE SEQUENCE [LARGE SCALE GENOMIC DNA]</scope>
    <source>
        <strain evidence="9">NBRC 103263 / KCTC 29153 / YM16-304</strain>
    </source>
</reference>
<keyword evidence="2 7" id="KW-0349">Heme</keyword>
<keyword evidence="4 7" id="KW-0560">Oxidoreductase</keyword>
<proteinExistence type="inferred from homology"/>
<sequence>MTDVENVAEDVSLEGFNPFDPATQQCPHQYYAKMRETTPVFQVPGTDIYMVTRHDLVVPILRDTATFSSNFSTAGMSPDKELVEKMKEIMAEGWPPVPTMLTIDPPHHTRFRGTVATYFTPKTMATLREPVTEIVNRLIDELPADGEVFDAVTQLNVPVPIEAIATVLNVPVDMMADFKRWSDDFIAPIGSNPSDERRLEALRGTVEFQHYFAEQLERRRVEPIGDLMSDLVQSRIEADPGDAEKGLDVDDEGKRELTMSEMLSIVSQLLVAGNETTTKALTEGVRLLAEHPDTWAKLRADPAGYAPTVVEEVLRLSTPTQGMFRVVTADTEIDGVPVPKGARLVVMFAAANRDPEVFPDPDAFDPDREGLMKKHLAFGKGIHFCLGAPLSRLEMTIVFEQLGRRLESITLADDNEFMYFPSFMLRGLTGLNVSITRAA</sequence>
<keyword evidence="6 7" id="KW-0503">Monooxygenase</keyword>
<organism evidence="8 9">
    <name type="scientific">Ilumatobacter coccineus (strain NBRC 103263 / KCTC 29153 / YM16-304)</name>
    <dbReference type="NCBI Taxonomy" id="1313172"/>
    <lineage>
        <taxon>Bacteria</taxon>
        <taxon>Bacillati</taxon>
        <taxon>Actinomycetota</taxon>
        <taxon>Acidimicrobiia</taxon>
        <taxon>Acidimicrobiales</taxon>
        <taxon>Ilumatobacteraceae</taxon>
        <taxon>Ilumatobacter</taxon>
    </lineage>
</organism>
<evidence type="ECO:0000256" key="1">
    <source>
        <dbReference type="ARBA" id="ARBA00010617"/>
    </source>
</evidence>
<dbReference type="PANTHER" id="PTHR46696:SF4">
    <property type="entry name" value="BIOTIN BIOSYNTHESIS CYTOCHROME P450"/>
    <property type="match status" value="1"/>
</dbReference>
<dbReference type="GO" id="GO:0006707">
    <property type="term" value="P:cholesterol catabolic process"/>
    <property type="evidence" value="ECO:0007669"/>
    <property type="project" value="TreeGrafter"/>
</dbReference>
<evidence type="ECO:0000256" key="2">
    <source>
        <dbReference type="ARBA" id="ARBA00022617"/>
    </source>
</evidence>
<dbReference type="GO" id="GO:0020037">
    <property type="term" value="F:heme binding"/>
    <property type="evidence" value="ECO:0007669"/>
    <property type="project" value="InterPro"/>
</dbReference>
<evidence type="ECO:0000256" key="7">
    <source>
        <dbReference type="RuleBase" id="RU000461"/>
    </source>
</evidence>
<dbReference type="SUPFAM" id="SSF48264">
    <property type="entry name" value="Cytochrome P450"/>
    <property type="match status" value="1"/>
</dbReference>
<dbReference type="GO" id="GO:0005506">
    <property type="term" value="F:iron ion binding"/>
    <property type="evidence" value="ECO:0007669"/>
    <property type="project" value="InterPro"/>
</dbReference>
<accession>A0A6C7EHC4</accession>
<dbReference type="PRINTS" id="PR00385">
    <property type="entry name" value="P450"/>
</dbReference>
<evidence type="ECO:0000256" key="5">
    <source>
        <dbReference type="ARBA" id="ARBA00023004"/>
    </source>
</evidence>
<dbReference type="AlphaFoldDB" id="A0A6C7EHC4"/>
<name>A0A6C7EHC4_ILUCY</name>
<protein>
    <submittedName>
        <fullName evidence="8">Cytochrome P450</fullName>
    </submittedName>
</protein>
<dbReference type="InterPro" id="IPR002397">
    <property type="entry name" value="Cyt_P450_B"/>
</dbReference>
<evidence type="ECO:0000313" key="8">
    <source>
        <dbReference type="EMBL" id="BAN03376.1"/>
    </source>
</evidence>
<dbReference type="PRINTS" id="PR00359">
    <property type="entry name" value="BP450"/>
</dbReference>
<dbReference type="Pfam" id="PF00067">
    <property type="entry name" value="p450"/>
    <property type="match status" value="1"/>
</dbReference>
<dbReference type="PROSITE" id="PS00086">
    <property type="entry name" value="CYTOCHROME_P450"/>
    <property type="match status" value="1"/>
</dbReference>
<dbReference type="PANTHER" id="PTHR46696">
    <property type="entry name" value="P450, PUTATIVE (EUROFUNG)-RELATED"/>
    <property type="match status" value="1"/>
</dbReference>
<dbReference type="InterPro" id="IPR001128">
    <property type="entry name" value="Cyt_P450"/>
</dbReference>
<keyword evidence="9" id="KW-1185">Reference proteome</keyword>
<dbReference type="Proteomes" id="UP000011863">
    <property type="component" value="Chromosome"/>
</dbReference>
<dbReference type="InterPro" id="IPR036396">
    <property type="entry name" value="Cyt_P450_sf"/>
</dbReference>
<evidence type="ECO:0000256" key="6">
    <source>
        <dbReference type="ARBA" id="ARBA00023033"/>
    </source>
</evidence>
<dbReference type="GO" id="GO:0008395">
    <property type="term" value="F:steroid hydroxylase activity"/>
    <property type="evidence" value="ECO:0007669"/>
    <property type="project" value="TreeGrafter"/>
</dbReference>
<evidence type="ECO:0000313" key="9">
    <source>
        <dbReference type="Proteomes" id="UP000011863"/>
    </source>
</evidence>
<dbReference type="Gene3D" id="1.10.630.10">
    <property type="entry name" value="Cytochrome P450"/>
    <property type="match status" value="1"/>
</dbReference>
<dbReference type="KEGG" id="aym:YM304_30620"/>
<dbReference type="GO" id="GO:0036199">
    <property type="term" value="F:cholest-4-en-3-one 26-monooxygenase activity"/>
    <property type="evidence" value="ECO:0007669"/>
    <property type="project" value="TreeGrafter"/>
</dbReference>
<gene>
    <name evidence="8" type="ORF">YM304_30620</name>
</gene>
<dbReference type="EMBL" id="AP012057">
    <property type="protein sequence ID" value="BAN03376.1"/>
    <property type="molecule type" value="Genomic_DNA"/>
</dbReference>